<name>A0ABT5JAM3_RHOTP</name>
<evidence type="ECO:0000313" key="3">
    <source>
        <dbReference type="EMBL" id="MDC7786641.1"/>
    </source>
</evidence>
<accession>A0ABT5JAM3</accession>
<sequence>MIRKNVQDIPAVYVDKEGFNGMSARFALTKDDGCPNYAMRVMEFAPGGHTSLHSHLEEHEFFFPEGEPAIVDGNGKETRLKPGDLVYTAPNEVHQLRNLGASTMRVICTIPILPGGDGKSTRKGSEC</sequence>
<evidence type="ECO:0000256" key="1">
    <source>
        <dbReference type="ARBA" id="ARBA00022723"/>
    </source>
</evidence>
<dbReference type="InterPro" id="IPR014710">
    <property type="entry name" value="RmlC-like_jellyroll"/>
</dbReference>
<reference evidence="3" key="2">
    <citation type="submission" date="2023-02" db="EMBL/GenBank/DDBJ databases">
        <authorList>
            <person name="Rayyan A."/>
            <person name="Meyer T."/>
            <person name="Kyndt J.A."/>
        </authorList>
    </citation>
    <scope>NUCLEOTIDE SEQUENCE</scope>
    <source>
        <strain evidence="3">DSM 9987</strain>
    </source>
</reference>
<dbReference type="SUPFAM" id="SSF51182">
    <property type="entry name" value="RmlC-like cupins"/>
    <property type="match status" value="1"/>
</dbReference>
<dbReference type="CDD" id="cd02222">
    <property type="entry name" value="cupin_TM1459-like"/>
    <property type="match status" value="1"/>
</dbReference>
<protein>
    <submittedName>
        <fullName evidence="3">Cupin domain-containing protein</fullName>
    </submittedName>
</protein>
<evidence type="ECO:0000313" key="4">
    <source>
        <dbReference type="Proteomes" id="UP001165652"/>
    </source>
</evidence>
<organism evidence="3 4">
    <name type="scientific">Rhodoplanes tepidamans</name>
    <name type="common">Rhodoplanes cryptolactis</name>
    <dbReference type="NCBI Taxonomy" id="200616"/>
    <lineage>
        <taxon>Bacteria</taxon>
        <taxon>Pseudomonadati</taxon>
        <taxon>Pseudomonadota</taxon>
        <taxon>Alphaproteobacteria</taxon>
        <taxon>Hyphomicrobiales</taxon>
        <taxon>Nitrobacteraceae</taxon>
        <taxon>Rhodoplanes</taxon>
    </lineage>
</organism>
<dbReference type="Proteomes" id="UP001165652">
    <property type="component" value="Unassembled WGS sequence"/>
</dbReference>
<dbReference type="RefSeq" id="WP_272777489.1">
    <property type="nucleotide sequence ID" value="NZ_JAQQLI010000018.1"/>
</dbReference>
<comment type="caution">
    <text evidence="3">The sequence shown here is derived from an EMBL/GenBank/DDBJ whole genome shotgun (WGS) entry which is preliminary data.</text>
</comment>
<reference evidence="3" key="1">
    <citation type="journal article" date="2023" name="Microbiol Resour">
        <title>Genome Sequences of Rhodoplanes serenus and Two Thermotolerant Strains, Rhodoplanes tepidamans and 'Rhodoplanes cryptolactis,' Further Refine the Genus.</title>
        <authorList>
            <person name="Rayyan A.A."/>
            <person name="Kyndt J.A."/>
        </authorList>
    </citation>
    <scope>NUCLEOTIDE SEQUENCE</scope>
    <source>
        <strain evidence="3">DSM 9987</strain>
    </source>
</reference>
<proteinExistence type="predicted"/>
<evidence type="ECO:0000259" key="2">
    <source>
        <dbReference type="Pfam" id="PF07883"/>
    </source>
</evidence>
<feature type="domain" description="Cupin type-2" evidence="2">
    <location>
        <begin position="41"/>
        <end position="109"/>
    </location>
</feature>
<keyword evidence="1" id="KW-0479">Metal-binding</keyword>
<dbReference type="Gene3D" id="2.60.120.10">
    <property type="entry name" value="Jelly Rolls"/>
    <property type="match status" value="1"/>
</dbReference>
<dbReference type="EMBL" id="JAQQLI010000018">
    <property type="protein sequence ID" value="MDC7786641.1"/>
    <property type="molecule type" value="Genomic_DNA"/>
</dbReference>
<keyword evidence="4" id="KW-1185">Reference proteome</keyword>
<dbReference type="InterPro" id="IPR011051">
    <property type="entry name" value="RmlC_Cupin_sf"/>
</dbReference>
<dbReference type="InterPro" id="IPR051610">
    <property type="entry name" value="GPI/OXD"/>
</dbReference>
<gene>
    <name evidence="3" type="ORF">PQJ73_13185</name>
</gene>
<dbReference type="InterPro" id="IPR013096">
    <property type="entry name" value="Cupin_2"/>
</dbReference>
<dbReference type="PANTHER" id="PTHR35848">
    <property type="entry name" value="OXALATE-BINDING PROTEIN"/>
    <property type="match status" value="1"/>
</dbReference>
<dbReference type="Pfam" id="PF07883">
    <property type="entry name" value="Cupin_2"/>
    <property type="match status" value="1"/>
</dbReference>